<dbReference type="GO" id="GO:0020037">
    <property type="term" value="F:heme binding"/>
    <property type="evidence" value="ECO:0007669"/>
    <property type="project" value="InterPro"/>
</dbReference>
<evidence type="ECO:0008006" key="5">
    <source>
        <dbReference type="Google" id="ProtNLM"/>
    </source>
</evidence>
<dbReference type="InterPro" id="IPR036396">
    <property type="entry name" value="Cyt_P450_sf"/>
</dbReference>
<reference evidence="3 4" key="1">
    <citation type="submission" date="2019-07" db="EMBL/GenBank/DDBJ databases">
        <title>Whole genome shotgun sequence of Methylobacterium haplocladii NBRC 107714.</title>
        <authorList>
            <person name="Hosoyama A."/>
            <person name="Uohara A."/>
            <person name="Ohji S."/>
            <person name="Ichikawa N."/>
        </authorList>
    </citation>
    <scope>NUCLEOTIDE SEQUENCE [LARGE SCALE GENOMIC DNA]</scope>
    <source>
        <strain evidence="3 4">NBRC 107714</strain>
    </source>
</reference>
<evidence type="ECO:0000313" key="4">
    <source>
        <dbReference type="Proteomes" id="UP000321258"/>
    </source>
</evidence>
<dbReference type="RefSeq" id="WP_147077532.1">
    <property type="nucleotide sequence ID" value="NZ_BJZT01000010.1"/>
</dbReference>
<dbReference type="Pfam" id="PF00067">
    <property type="entry name" value="p450"/>
    <property type="match status" value="1"/>
</dbReference>
<keyword evidence="4" id="KW-1185">Reference proteome</keyword>
<name>A0A512IM69_9HYPH</name>
<proteinExistence type="inferred from homology"/>
<dbReference type="AlphaFoldDB" id="A0A512IM69"/>
<comment type="caution">
    <text evidence="3">The sequence shown here is derived from an EMBL/GenBank/DDBJ whole genome shotgun (WGS) entry which is preliminary data.</text>
</comment>
<evidence type="ECO:0000256" key="2">
    <source>
        <dbReference type="ARBA" id="ARBA00010617"/>
    </source>
</evidence>
<dbReference type="InterPro" id="IPR001128">
    <property type="entry name" value="Cyt_P450"/>
</dbReference>
<comment type="similarity">
    <text evidence="2">Belongs to the cytochrome P450 family.</text>
</comment>
<sequence length="462" mass="49759">MSLVANLFRALAVRLGALMAALGALARLAVIGGRAASSGTGTVGDRLKGALSEPAAQRLAFTALRGLLPNLLIGTRFITSYENTGTAIVTRFGDVKEVLARDGDFAVVYGPRMRMITGGRDFFLGIDDTPDYTRDVSVMRLAMRREDVESVVRPFAARRAAERVADTPGRIDVPAELSLRVPAELVGSYFGTPGPSRQDMIDWTTILFWYLFIDLNADPDVDARAVEAAGRLRAYLDATIARRKAGSPEPRDDVLGRCLALQASGTPGTDDLAIRNNLVGLLIGAVPTTSKAACQALDQLLDRPDALASAQRAARANDDAALAAHVFEALRFNPVNPLIYRRARREATIARATLRALTVPAGTMVLAANLSAMFDPLKLAAPEEFRTDRPWDDYILWGDGLHTCFGAQVNHALIPTILKPLLQKPCLRRAAGPAGRIDPGKTPFPVHFVVEFDAGPDMEAIP</sequence>
<dbReference type="CDD" id="cd20612">
    <property type="entry name" value="CYP_LDS-like_C"/>
    <property type="match status" value="1"/>
</dbReference>
<dbReference type="Gene3D" id="1.10.630.10">
    <property type="entry name" value="Cytochrome P450"/>
    <property type="match status" value="1"/>
</dbReference>
<dbReference type="GO" id="GO:0004497">
    <property type="term" value="F:monooxygenase activity"/>
    <property type="evidence" value="ECO:0007669"/>
    <property type="project" value="InterPro"/>
</dbReference>
<dbReference type="Proteomes" id="UP000321258">
    <property type="component" value="Unassembled WGS sequence"/>
</dbReference>
<accession>A0A512IM69</accession>
<dbReference type="GO" id="GO:0005506">
    <property type="term" value="F:iron ion binding"/>
    <property type="evidence" value="ECO:0007669"/>
    <property type="project" value="InterPro"/>
</dbReference>
<gene>
    <name evidence="3" type="ORF">MHA02_11820</name>
</gene>
<dbReference type="OrthoDB" id="236246at2"/>
<organism evidence="3 4">
    <name type="scientific">Methylobacterium haplocladii</name>
    <dbReference type="NCBI Taxonomy" id="1176176"/>
    <lineage>
        <taxon>Bacteria</taxon>
        <taxon>Pseudomonadati</taxon>
        <taxon>Pseudomonadota</taxon>
        <taxon>Alphaproteobacteria</taxon>
        <taxon>Hyphomicrobiales</taxon>
        <taxon>Methylobacteriaceae</taxon>
        <taxon>Methylobacterium</taxon>
    </lineage>
</organism>
<evidence type="ECO:0000313" key="3">
    <source>
        <dbReference type="EMBL" id="GEO98794.1"/>
    </source>
</evidence>
<protein>
    <recommendedName>
        <fullName evidence="5">Cytochrome P450</fullName>
    </recommendedName>
</protein>
<dbReference type="GO" id="GO:0016705">
    <property type="term" value="F:oxidoreductase activity, acting on paired donors, with incorporation or reduction of molecular oxygen"/>
    <property type="evidence" value="ECO:0007669"/>
    <property type="project" value="InterPro"/>
</dbReference>
<dbReference type="EMBL" id="BJZT01000010">
    <property type="protein sequence ID" value="GEO98794.1"/>
    <property type="molecule type" value="Genomic_DNA"/>
</dbReference>
<comment type="cofactor">
    <cofactor evidence="1">
        <name>heme</name>
        <dbReference type="ChEBI" id="CHEBI:30413"/>
    </cofactor>
</comment>
<evidence type="ECO:0000256" key="1">
    <source>
        <dbReference type="ARBA" id="ARBA00001971"/>
    </source>
</evidence>
<dbReference type="SUPFAM" id="SSF48264">
    <property type="entry name" value="Cytochrome P450"/>
    <property type="match status" value="1"/>
</dbReference>
<dbReference type="PANTHER" id="PTHR46696:SF1">
    <property type="entry name" value="CYTOCHROME P450 YJIB-RELATED"/>
    <property type="match status" value="1"/>
</dbReference>
<dbReference type="PANTHER" id="PTHR46696">
    <property type="entry name" value="P450, PUTATIVE (EUROFUNG)-RELATED"/>
    <property type="match status" value="1"/>
</dbReference>